<dbReference type="Pfam" id="PF00201">
    <property type="entry name" value="UDPGT"/>
    <property type="match status" value="1"/>
</dbReference>
<proteinExistence type="predicted"/>
<keyword evidence="1" id="KW-0808">Transferase</keyword>
<dbReference type="InterPro" id="IPR002213">
    <property type="entry name" value="UDP_glucos_trans"/>
</dbReference>
<accession>A0A7J7FFV2</accession>
<dbReference type="Proteomes" id="UP000551758">
    <property type="component" value="Unassembled WGS sequence"/>
</dbReference>
<dbReference type="GO" id="GO:0008194">
    <property type="term" value="F:UDP-glycosyltransferase activity"/>
    <property type="evidence" value="ECO:0007669"/>
    <property type="project" value="InterPro"/>
</dbReference>
<protein>
    <submittedName>
        <fullName evidence="2">Uncharacterized protein</fullName>
    </submittedName>
</protein>
<comment type="caution">
    <text evidence="2">The sequence shown here is derived from an EMBL/GenBank/DDBJ whole genome shotgun (WGS) entry which is preliminary data.</text>
</comment>
<dbReference type="EMBL" id="JACDTQ010000745">
    <property type="protein sequence ID" value="KAF5926841.1"/>
    <property type="molecule type" value="Genomic_DNA"/>
</dbReference>
<reference evidence="2 3" key="1">
    <citation type="journal article" date="2020" name="Mol. Biol. Evol.">
        <title>Interspecific Gene Flow and the Evolution of Specialization in Black and White Rhinoceros.</title>
        <authorList>
            <person name="Moodley Y."/>
            <person name="Westbury M.V."/>
            <person name="Russo I.M."/>
            <person name="Gopalakrishnan S."/>
            <person name="Rakotoarivelo A."/>
            <person name="Olsen R.A."/>
            <person name="Prost S."/>
            <person name="Tunstall T."/>
            <person name="Ryder O.A."/>
            <person name="Dalen L."/>
            <person name="Bruford M.W."/>
        </authorList>
    </citation>
    <scope>NUCLEOTIDE SEQUENCE [LARGE SCALE GENOMIC DNA]</scope>
    <source>
        <strain evidence="2">SBR-YM</strain>
        <tissue evidence="2">Skin</tissue>
    </source>
</reference>
<evidence type="ECO:0000256" key="1">
    <source>
        <dbReference type="ARBA" id="ARBA00022679"/>
    </source>
</evidence>
<organism evidence="2 3">
    <name type="scientific">Diceros bicornis minor</name>
    <name type="common">South-central black rhinoceros</name>
    <dbReference type="NCBI Taxonomy" id="77932"/>
    <lineage>
        <taxon>Eukaryota</taxon>
        <taxon>Metazoa</taxon>
        <taxon>Chordata</taxon>
        <taxon>Craniata</taxon>
        <taxon>Vertebrata</taxon>
        <taxon>Euteleostomi</taxon>
        <taxon>Mammalia</taxon>
        <taxon>Eutheria</taxon>
        <taxon>Laurasiatheria</taxon>
        <taxon>Perissodactyla</taxon>
        <taxon>Rhinocerotidae</taxon>
        <taxon>Diceros</taxon>
    </lineage>
</organism>
<evidence type="ECO:0000313" key="3">
    <source>
        <dbReference type="Proteomes" id="UP000551758"/>
    </source>
</evidence>
<keyword evidence="3" id="KW-1185">Reference proteome</keyword>
<name>A0A7J7FFV2_DICBM</name>
<gene>
    <name evidence="2" type="ORF">HPG69_001472</name>
</gene>
<dbReference type="AlphaFoldDB" id="A0A7J7FFV2"/>
<evidence type="ECO:0000313" key="2">
    <source>
        <dbReference type="EMBL" id="KAF5926841.1"/>
    </source>
</evidence>
<sequence length="63" mass="7680">MKPADRAVFWIEFFMHHKGDKHLWLASHDLTLWISKFVIKEFTSCLRVRNIIQREKNLVEKIK</sequence>